<evidence type="ECO:0000313" key="2">
    <source>
        <dbReference type="EMBL" id="EEF25037.1"/>
    </source>
</evidence>
<sequence>MAAADERNRLNHVAPFSVVDLSPVTASLSVPVQSDACVVCLSARYRPLRRRALFAECVPECRTDAPTRRFRRENGRSRKGSASEGRSGLGGPVGFSSMAAVRYVSQVPPASALSGSAGPYLFLHGLENSVGTVAILSNRLKCSLVFTSVRRIARMLNKPLI</sequence>
<proteinExistence type="predicted"/>
<keyword evidence="3" id="KW-1185">Reference proteome</keyword>
<gene>
    <name evidence="2" type="ORF">RCOM_1949130</name>
</gene>
<feature type="region of interest" description="Disordered" evidence="1">
    <location>
        <begin position="69"/>
        <end position="89"/>
    </location>
</feature>
<dbReference type="InParanoid" id="B9TGH8"/>
<dbReference type="EMBL" id="EQ980657">
    <property type="protein sequence ID" value="EEF25037.1"/>
    <property type="molecule type" value="Genomic_DNA"/>
</dbReference>
<protein>
    <submittedName>
        <fullName evidence="2">Uncharacterized protein</fullName>
    </submittedName>
</protein>
<dbReference type="AlphaFoldDB" id="B9TGH8"/>
<dbReference type="Proteomes" id="UP000008311">
    <property type="component" value="Unassembled WGS sequence"/>
</dbReference>
<evidence type="ECO:0000256" key="1">
    <source>
        <dbReference type="SAM" id="MobiDB-lite"/>
    </source>
</evidence>
<name>B9TGH8_RICCO</name>
<accession>B9TGH8</accession>
<evidence type="ECO:0000313" key="3">
    <source>
        <dbReference type="Proteomes" id="UP000008311"/>
    </source>
</evidence>
<reference evidence="3" key="1">
    <citation type="journal article" date="2010" name="Nat. Biotechnol.">
        <title>Draft genome sequence of the oilseed species Ricinus communis.</title>
        <authorList>
            <person name="Chan A.P."/>
            <person name="Crabtree J."/>
            <person name="Zhao Q."/>
            <person name="Lorenzi H."/>
            <person name="Orvis J."/>
            <person name="Puiu D."/>
            <person name="Melake-Berhan A."/>
            <person name="Jones K.M."/>
            <person name="Redman J."/>
            <person name="Chen G."/>
            <person name="Cahoon E.B."/>
            <person name="Gedil M."/>
            <person name="Stanke M."/>
            <person name="Haas B.J."/>
            <person name="Wortman J.R."/>
            <person name="Fraser-Liggett C.M."/>
            <person name="Ravel J."/>
            <person name="Rabinowicz P.D."/>
        </authorList>
    </citation>
    <scope>NUCLEOTIDE SEQUENCE [LARGE SCALE GENOMIC DNA]</scope>
    <source>
        <strain evidence="3">cv. Hale</strain>
    </source>
</reference>
<organism evidence="2 3">
    <name type="scientific">Ricinus communis</name>
    <name type="common">Castor bean</name>
    <dbReference type="NCBI Taxonomy" id="3988"/>
    <lineage>
        <taxon>Eukaryota</taxon>
        <taxon>Viridiplantae</taxon>
        <taxon>Streptophyta</taxon>
        <taxon>Embryophyta</taxon>
        <taxon>Tracheophyta</taxon>
        <taxon>Spermatophyta</taxon>
        <taxon>Magnoliopsida</taxon>
        <taxon>eudicotyledons</taxon>
        <taxon>Gunneridae</taxon>
        <taxon>Pentapetalae</taxon>
        <taxon>rosids</taxon>
        <taxon>fabids</taxon>
        <taxon>Malpighiales</taxon>
        <taxon>Euphorbiaceae</taxon>
        <taxon>Acalyphoideae</taxon>
        <taxon>Acalypheae</taxon>
        <taxon>Ricinus</taxon>
    </lineage>
</organism>